<comment type="similarity">
    <text evidence="2">Belongs to the TsaE family.</text>
</comment>
<proteinExistence type="inferred from homology"/>
<dbReference type="GO" id="GO:0016740">
    <property type="term" value="F:transferase activity"/>
    <property type="evidence" value="ECO:0007669"/>
    <property type="project" value="UniProtKB-KW"/>
</dbReference>
<evidence type="ECO:0000256" key="9">
    <source>
        <dbReference type="ARBA" id="ARBA00022842"/>
    </source>
</evidence>
<dbReference type="Pfam" id="PF02367">
    <property type="entry name" value="TsaE"/>
    <property type="match status" value="1"/>
</dbReference>
<reference evidence="11 12" key="1">
    <citation type="journal article" date="2016" name="Nat. Commun.">
        <title>Thousands of microbial genomes shed light on interconnected biogeochemical processes in an aquifer system.</title>
        <authorList>
            <person name="Anantharaman K."/>
            <person name="Brown C.T."/>
            <person name="Hug L.A."/>
            <person name="Sharon I."/>
            <person name="Castelle C.J."/>
            <person name="Probst A.J."/>
            <person name="Thomas B.C."/>
            <person name="Singh A."/>
            <person name="Wilkins M.J."/>
            <person name="Karaoz U."/>
            <person name="Brodie E.L."/>
            <person name="Williams K.H."/>
            <person name="Hubbard S.S."/>
            <person name="Banfield J.F."/>
        </authorList>
    </citation>
    <scope>NUCLEOTIDE SEQUENCE [LARGE SCALE GENOMIC DNA]</scope>
</reference>
<keyword evidence="9" id="KW-0460">Magnesium</keyword>
<comment type="subcellular location">
    <subcellularLocation>
        <location evidence="1">Cytoplasm</location>
    </subcellularLocation>
</comment>
<dbReference type="NCBIfam" id="TIGR00150">
    <property type="entry name" value="T6A_YjeE"/>
    <property type="match status" value="1"/>
</dbReference>
<evidence type="ECO:0000313" key="11">
    <source>
        <dbReference type="EMBL" id="OGI72382.1"/>
    </source>
</evidence>
<dbReference type="STRING" id="1801752.A3J61_00900"/>
<keyword evidence="8" id="KW-0067">ATP-binding</keyword>
<evidence type="ECO:0000313" key="12">
    <source>
        <dbReference type="Proteomes" id="UP000179686"/>
    </source>
</evidence>
<dbReference type="SUPFAM" id="SSF52540">
    <property type="entry name" value="P-loop containing nucleoside triphosphate hydrolases"/>
    <property type="match status" value="1"/>
</dbReference>
<dbReference type="PANTHER" id="PTHR33540:SF2">
    <property type="entry name" value="TRNA THREONYLCARBAMOYLADENOSINE BIOSYNTHESIS PROTEIN TSAE"/>
    <property type="match status" value="1"/>
</dbReference>
<dbReference type="GO" id="GO:0002949">
    <property type="term" value="P:tRNA threonylcarbamoyladenosine modification"/>
    <property type="evidence" value="ECO:0007669"/>
    <property type="project" value="InterPro"/>
</dbReference>
<dbReference type="GO" id="GO:0005524">
    <property type="term" value="F:ATP binding"/>
    <property type="evidence" value="ECO:0007669"/>
    <property type="project" value="UniProtKB-KW"/>
</dbReference>
<dbReference type="InterPro" id="IPR027417">
    <property type="entry name" value="P-loop_NTPase"/>
</dbReference>
<name>A0A1F6VS24_9BACT</name>
<evidence type="ECO:0000256" key="5">
    <source>
        <dbReference type="ARBA" id="ARBA00022694"/>
    </source>
</evidence>
<dbReference type="AlphaFoldDB" id="A0A1F6VS24"/>
<keyword evidence="11" id="KW-0808">Transferase</keyword>
<evidence type="ECO:0000256" key="1">
    <source>
        <dbReference type="ARBA" id="ARBA00004496"/>
    </source>
</evidence>
<keyword evidence="5" id="KW-0819">tRNA processing</keyword>
<dbReference type="EMBL" id="MFUC01000007">
    <property type="protein sequence ID" value="OGI72382.1"/>
    <property type="molecule type" value="Genomic_DNA"/>
</dbReference>
<evidence type="ECO:0000256" key="4">
    <source>
        <dbReference type="ARBA" id="ARBA00022490"/>
    </source>
</evidence>
<evidence type="ECO:0000256" key="10">
    <source>
        <dbReference type="ARBA" id="ARBA00032441"/>
    </source>
</evidence>
<dbReference type="GO" id="GO:0046872">
    <property type="term" value="F:metal ion binding"/>
    <property type="evidence" value="ECO:0007669"/>
    <property type="project" value="UniProtKB-KW"/>
</dbReference>
<comment type="caution">
    <text evidence="11">The sequence shown here is derived from an EMBL/GenBank/DDBJ whole genome shotgun (WGS) entry which is preliminary data.</text>
</comment>
<sequence length="172" mass="19662">MKNIDQKSWQTNNLGEFESMTNELFDILKQPNLHQARPGAEGSGNNMIVGLVGNLGAGKTILAKIIAKKLGVVNEVVSPTFNIMKIYETADSMFKKFIHIDAYRIDVDDKNNKQDVQSLNKNLKLQDYFKLPNTLIFIEWPENIKNILPENIKYIEILHNSEDSEKRNISLQ</sequence>
<dbReference type="PANTHER" id="PTHR33540">
    <property type="entry name" value="TRNA THREONYLCARBAMOYLADENOSINE BIOSYNTHESIS PROTEIN TSAE"/>
    <property type="match status" value="1"/>
</dbReference>
<evidence type="ECO:0000256" key="3">
    <source>
        <dbReference type="ARBA" id="ARBA00019010"/>
    </source>
</evidence>
<keyword evidence="7" id="KW-0547">Nucleotide-binding</keyword>
<evidence type="ECO:0000256" key="8">
    <source>
        <dbReference type="ARBA" id="ARBA00022840"/>
    </source>
</evidence>
<protein>
    <recommendedName>
        <fullName evidence="3">tRNA threonylcarbamoyladenosine biosynthesis protein TsaE</fullName>
    </recommendedName>
    <alternativeName>
        <fullName evidence="10">t(6)A37 threonylcarbamoyladenosine biosynthesis protein TsaE</fullName>
    </alternativeName>
</protein>
<accession>A0A1F6VS24</accession>
<dbReference type="Gene3D" id="3.40.50.300">
    <property type="entry name" value="P-loop containing nucleotide triphosphate hydrolases"/>
    <property type="match status" value="1"/>
</dbReference>
<keyword evidence="6" id="KW-0479">Metal-binding</keyword>
<dbReference type="GO" id="GO:0005737">
    <property type="term" value="C:cytoplasm"/>
    <property type="evidence" value="ECO:0007669"/>
    <property type="project" value="UniProtKB-SubCell"/>
</dbReference>
<organism evidence="11 12">
    <name type="scientific">Candidatus Nomurabacteria bacterium RIFCSPHIGHO2_02_FULL_38_15</name>
    <dbReference type="NCBI Taxonomy" id="1801752"/>
    <lineage>
        <taxon>Bacteria</taxon>
        <taxon>Candidatus Nomuraibacteriota</taxon>
    </lineage>
</organism>
<dbReference type="Proteomes" id="UP000179686">
    <property type="component" value="Unassembled WGS sequence"/>
</dbReference>
<gene>
    <name evidence="11" type="ORF">A3J61_00900</name>
</gene>
<evidence type="ECO:0000256" key="2">
    <source>
        <dbReference type="ARBA" id="ARBA00007599"/>
    </source>
</evidence>
<evidence type="ECO:0000256" key="7">
    <source>
        <dbReference type="ARBA" id="ARBA00022741"/>
    </source>
</evidence>
<dbReference type="InterPro" id="IPR003442">
    <property type="entry name" value="T6A_TsaE"/>
</dbReference>
<keyword evidence="4" id="KW-0963">Cytoplasm</keyword>
<evidence type="ECO:0000256" key="6">
    <source>
        <dbReference type="ARBA" id="ARBA00022723"/>
    </source>
</evidence>